<dbReference type="OrthoDB" id="408631at2759"/>
<dbReference type="Proteomes" id="UP000030816">
    <property type="component" value="Unassembled WGS sequence"/>
</dbReference>
<keyword evidence="2" id="KW-0175">Coiled coil</keyword>
<comment type="caution">
    <text evidence="4">The sequence shown here is derived from an EMBL/GenBank/DDBJ whole genome shotgun (WGS) entry which is preliminary data.</text>
</comment>
<dbReference type="PANTHER" id="PTHR31996:SF2">
    <property type="entry name" value="COILED-COIL DOMAIN-CONTAINING PROTEIN 115"/>
    <property type="match status" value="1"/>
</dbReference>
<evidence type="ECO:0000313" key="5">
    <source>
        <dbReference type="Proteomes" id="UP000030816"/>
    </source>
</evidence>
<dbReference type="GeneID" id="63736041"/>
<dbReference type="GO" id="GO:0070072">
    <property type="term" value="P:vacuolar proton-transporting V-type ATPase complex assembly"/>
    <property type="evidence" value="ECO:0007669"/>
    <property type="project" value="InterPro"/>
</dbReference>
<evidence type="ECO:0000256" key="1">
    <source>
        <dbReference type="ARBA" id="ARBA00093634"/>
    </source>
</evidence>
<evidence type="ECO:0000256" key="2">
    <source>
        <dbReference type="SAM" id="Coils"/>
    </source>
</evidence>
<dbReference type="GO" id="GO:1990871">
    <property type="term" value="C:Vma12-Vma22 assembly complex"/>
    <property type="evidence" value="ECO:0007669"/>
    <property type="project" value="TreeGrafter"/>
</dbReference>
<feature type="compositionally biased region" description="Basic and acidic residues" evidence="3">
    <location>
        <begin position="128"/>
        <end position="144"/>
    </location>
</feature>
<proteinExistence type="predicted"/>
<keyword evidence="5" id="KW-1185">Reference proteome</keyword>
<dbReference type="HOGENOM" id="CLU_057721_2_0_1"/>
<dbReference type="AlphaFoldDB" id="A0A0B2X505"/>
<gene>
    <name evidence="4" type="ORF">MAM_01586</name>
</gene>
<feature type="compositionally biased region" description="Acidic residues" evidence="3">
    <location>
        <begin position="114"/>
        <end position="127"/>
    </location>
</feature>
<name>A0A0B2X505_METAS</name>
<protein>
    <recommendedName>
        <fullName evidence="1">Vacuolar ATPase assembly protein VMA22</fullName>
    </recommendedName>
</protein>
<dbReference type="EMBL" id="AZHE01000002">
    <property type="protein sequence ID" value="KHO00808.1"/>
    <property type="molecule type" value="Genomic_DNA"/>
</dbReference>
<dbReference type="InterPro" id="IPR040357">
    <property type="entry name" value="Vma22/CCDC115"/>
</dbReference>
<feature type="region of interest" description="Disordered" evidence="3">
    <location>
        <begin position="198"/>
        <end position="224"/>
    </location>
</feature>
<evidence type="ECO:0000256" key="3">
    <source>
        <dbReference type="SAM" id="MobiDB-lite"/>
    </source>
</evidence>
<dbReference type="GO" id="GO:0051082">
    <property type="term" value="F:unfolded protein binding"/>
    <property type="evidence" value="ECO:0007669"/>
    <property type="project" value="TreeGrafter"/>
</dbReference>
<feature type="region of interest" description="Disordered" evidence="3">
    <location>
        <begin position="87"/>
        <end position="144"/>
    </location>
</feature>
<dbReference type="RefSeq" id="XP_040681873.1">
    <property type="nucleotide sequence ID" value="XM_040820385.1"/>
</dbReference>
<dbReference type="Pfam" id="PF21730">
    <property type="entry name" value="Vma22_CCDC115"/>
    <property type="match status" value="1"/>
</dbReference>
<evidence type="ECO:0000313" key="4">
    <source>
        <dbReference type="EMBL" id="KHO00808.1"/>
    </source>
</evidence>
<reference evidence="4 5" key="1">
    <citation type="journal article" date="2014" name="Proc. Natl. Acad. Sci. U.S.A.">
        <title>Trajectory and genomic determinants of fungal-pathogen speciation and host adaptation.</title>
        <authorList>
            <person name="Hu X."/>
            <person name="Xiao G."/>
            <person name="Zheng P."/>
            <person name="Shang Y."/>
            <person name="Su Y."/>
            <person name="Zhang X."/>
            <person name="Liu X."/>
            <person name="Zhan S."/>
            <person name="St Leger R.J."/>
            <person name="Wang C."/>
        </authorList>
    </citation>
    <scope>NUCLEOTIDE SEQUENCE [LARGE SCALE GENOMIC DNA]</scope>
    <source>
        <strain evidence="4 5">ARSEF 1941</strain>
    </source>
</reference>
<organism evidence="4 5">
    <name type="scientific">Metarhizium album (strain ARSEF 1941)</name>
    <dbReference type="NCBI Taxonomy" id="1081103"/>
    <lineage>
        <taxon>Eukaryota</taxon>
        <taxon>Fungi</taxon>
        <taxon>Dikarya</taxon>
        <taxon>Ascomycota</taxon>
        <taxon>Pezizomycotina</taxon>
        <taxon>Sordariomycetes</taxon>
        <taxon>Hypocreomycetidae</taxon>
        <taxon>Hypocreales</taxon>
        <taxon>Clavicipitaceae</taxon>
        <taxon>Metarhizium</taxon>
    </lineage>
</organism>
<dbReference type="STRING" id="1081103.A0A0B2X505"/>
<feature type="coiled-coil region" evidence="2">
    <location>
        <begin position="8"/>
        <end position="35"/>
    </location>
</feature>
<sequence length="224" mass="24826">MSSSQDDIDQLLERYLALLDEYSKLRKELSQLQADVYHDIARANFSGERGLRYGQDQYDERMRASRRVGIAVTENGLPGFTVTTTTCKEPPPIAETGRGVQEKQAAENAYGAADNDEPVESPDAEGAEEAKDERGQAGGTKIDDPLRWFGILTPMPLRAAQRHAIRAVEDVVPRLASVNAEMRHVEVEVRRARKRRAKAEAARGKARDREASTTLGRDGHVRAA</sequence>
<dbReference type="PANTHER" id="PTHR31996">
    <property type="entry name" value="COILED-COIL DOMAIN-CONTAINING PROTEIN 115"/>
    <property type="match status" value="1"/>
</dbReference>
<accession>A0A0B2X505</accession>